<dbReference type="GO" id="GO:0005524">
    <property type="term" value="F:ATP binding"/>
    <property type="evidence" value="ECO:0007669"/>
    <property type="project" value="UniProtKB-KW"/>
</dbReference>
<sequence>MLPALERLPDARRYIDNGDYFVVHAPRQTGKTTSLSDLAGTLTAEGGYFAVRLSCEAASAFGDDIGAVEQVILNRIRAAARAATDKSELLPPDPWPEVTPGTALTEALTAWVARCPRPLVLFFDEIDSLTGAGLINTLRQLRDGYTGDRERFVYSVVLCGLRDVRDYKAAAGGDPTRLGSSSPFNIKVRSIRIEDFTRAEVTALYAQHTAETGQGFSDRALDLAYFYTQGQPWLVNALAAEVIEEMGIESTITEDHIDRAKERLIVTRATHLDSLADKLSEARVQRVIEPLIAGVNPTVDSTFNDAFGYVADLGLIAPDSPVRIANPIYKEVIVRVLGSGIERVITAAPAGFRLSDGRLDFSLLLTEFASFWKLHGEILSGDQKYHEVAPQMVLMAFLHRIVNGGGYVDREYGVGRGRIDLLVRQPYTDSAGRPAVQREALELKVWRDDDQTDPLAQGLVQLDSYLDRLELPTGVLVVFDRRRKAAPITERTQFSDVTSPAGRSIVLLRA</sequence>
<dbReference type="Pfam" id="PF13401">
    <property type="entry name" value="AAA_22"/>
    <property type="match status" value="1"/>
</dbReference>
<dbReference type="InterPro" id="IPR027417">
    <property type="entry name" value="P-loop_NTPase"/>
</dbReference>
<evidence type="ECO:0000313" key="3">
    <source>
        <dbReference type="Proteomes" id="UP000570678"/>
    </source>
</evidence>
<dbReference type="InterPro" id="IPR049945">
    <property type="entry name" value="AAA_22"/>
</dbReference>
<evidence type="ECO:0000259" key="1">
    <source>
        <dbReference type="Pfam" id="PF13401"/>
    </source>
</evidence>
<comment type="caution">
    <text evidence="2">The sequence shown here is derived from an EMBL/GenBank/DDBJ whole genome shotgun (WGS) entry which is preliminary data.</text>
</comment>
<feature type="domain" description="ORC1/DEAH AAA+ ATPase" evidence="1">
    <location>
        <begin position="21"/>
        <end position="166"/>
    </location>
</feature>
<keyword evidence="3" id="KW-1185">Reference proteome</keyword>
<protein>
    <submittedName>
        <fullName evidence="2">ATP-binding protein</fullName>
    </submittedName>
</protein>
<dbReference type="Proteomes" id="UP000570678">
    <property type="component" value="Unassembled WGS sequence"/>
</dbReference>
<keyword evidence="2" id="KW-0547">Nucleotide-binding</keyword>
<dbReference type="RefSeq" id="WP_062979755.1">
    <property type="nucleotide sequence ID" value="NZ_JAAXOT010000019.1"/>
</dbReference>
<name>A0A846YRL4_9NOCA</name>
<keyword evidence="2" id="KW-0067">ATP-binding</keyword>
<dbReference type="Gene3D" id="3.40.50.300">
    <property type="entry name" value="P-loop containing nucleotide triphosphate hydrolases"/>
    <property type="match status" value="1"/>
</dbReference>
<evidence type="ECO:0000313" key="2">
    <source>
        <dbReference type="EMBL" id="NKY60058.1"/>
    </source>
</evidence>
<dbReference type="EMBL" id="JAAXOT010000019">
    <property type="protein sequence ID" value="NKY60058.1"/>
    <property type="molecule type" value="Genomic_DNA"/>
</dbReference>
<organism evidence="2 3">
    <name type="scientific">Nocardia flavorosea</name>
    <dbReference type="NCBI Taxonomy" id="53429"/>
    <lineage>
        <taxon>Bacteria</taxon>
        <taxon>Bacillati</taxon>
        <taxon>Actinomycetota</taxon>
        <taxon>Actinomycetes</taxon>
        <taxon>Mycobacteriales</taxon>
        <taxon>Nocardiaceae</taxon>
        <taxon>Nocardia</taxon>
    </lineage>
</organism>
<proteinExistence type="predicted"/>
<dbReference type="GO" id="GO:0016887">
    <property type="term" value="F:ATP hydrolysis activity"/>
    <property type="evidence" value="ECO:0007669"/>
    <property type="project" value="InterPro"/>
</dbReference>
<gene>
    <name evidence="2" type="ORF">HGA15_28725</name>
</gene>
<dbReference type="SUPFAM" id="SSF52540">
    <property type="entry name" value="P-loop containing nucleoside triphosphate hydrolases"/>
    <property type="match status" value="1"/>
</dbReference>
<dbReference type="AlphaFoldDB" id="A0A846YRL4"/>
<reference evidence="2 3" key="1">
    <citation type="submission" date="2020-04" db="EMBL/GenBank/DDBJ databases">
        <title>MicrobeNet Type strains.</title>
        <authorList>
            <person name="Nicholson A.C."/>
        </authorList>
    </citation>
    <scope>NUCLEOTIDE SEQUENCE [LARGE SCALE GENOMIC DNA]</scope>
    <source>
        <strain evidence="2 3">JCM 3332</strain>
    </source>
</reference>
<accession>A0A846YRL4</accession>